<feature type="transmembrane region" description="Helical" evidence="8">
    <location>
        <begin position="71"/>
        <end position="92"/>
    </location>
</feature>
<evidence type="ECO:0000256" key="4">
    <source>
        <dbReference type="ARBA" id="ARBA00022475"/>
    </source>
</evidence>
<organism evidence="9 10">
    <name type="scientific">Candidatus Fervidibacter sacchari</name>
    <dbReference type="NCBI Taxonomy" id="1448929"/>
    <lineage>
        <taxon>Bacteria</taxon>
        <taxon>Candidatus Fervidibacterota</taxon>
        <taxon>Candidatus Fervidibacter</taxon>
    </lineage>
</organism>
<keyword evidence="10" id="KW-1185">Reference proteome</keyword>
<evidence type="ECO:0000256" key="5">
    <source>
        <dbReference type="ARBA" id="ARBA00022692"/>
    </source>
</evidence>
<feature type="transmembrane region" description="Helical" evidence="8">
    <location>
        <begin position="220"/>
        <end position="242"/>
    </location>
</feature>
<dbReference type="Pfam" id="PF01594">
    <property type="entry name" value="AI-2E_transport"/>
    <property type="match status" value="1"/>
</dbReference>
<proteinExistence type="inferred from homology"/>
<evidence type="ECO:0000256" key="7">
    <source>
        <dbReference type="ARBA" id="ARBA00023136"/>
    </source>
</evidence>
<dbReference type="RefSeq" id="WP_259094939.1">
    <property type="nucleotide sequence ID" value="NZ_CP130454.1"/>
</dbReference>
<comment type="similarity">
    <text evidence="2">Belongs to the autoinducer-2 exporter (AI-2E) (TC 2.A.86) family.</text>
</comment>
<gene>
    <name evidence="9" type="ORF">M2350_001283</name>
</gene>
<evidence type="ECO:0000256" key="8">
    <source>
        <dbReference type="SAM" id="Phobius"/>
    </source>
</evidence>
<evidence type="ECO:0000256" key="1">
    <source>
        <dbReference type="ARBA" id="ARBA00004651"/>
    </source>
</evidence>
<name>A0ABT2EPQ3_9BACT</name>
<protein>
    <submittedName>
        <fullName evidence="9">PurR-regulated permease PerM</fullName>
    </submittedName>
</protein>
<keyword evidence="3" id="KW-0813">Transport</keyword>
<keyword evidence="5 8" id="KW-0812">Transmembrane</keyword>
<keyword evidence="7 8" id="KW-0472">Membrane</keyword>
<dbReference type="Proteomes" id="UP001204798">
    <property type="component" value="Unassembled WGS sequence"/>
</dbReference>
<feature type="transmembrane region" description="Helical" evidence="8">
    <location>
        <begin position="284"/>
        <end position="302"/>
    </location>
</feature>
<comment type="subcellular location">
    <subcellularLocation>
        <location evidence="1">Cell membrane</location>
        <topology evidence="1">Multi-pass membrane protein</topology>
    </subcellularLocation>
</comment>
<keyword evidence="4" id="KW-1003">Cell membrane</keyword>
<keyword evidence="6 8" id="KW-1133">Transmembrane helix</keyword>
<evidence type="ECO:0000256" key="2">
    <source>
        <dbReference type="ARBA" id="ARBA00009773"/>
    </source>
</evidence>
<reference evidence="9 10" key="1">
    <citation type="submission" date="2022-08" db="EMBL/GenBank/DDBJ databases">
        <title>Bacterial and archaeal communities from various locations to study Microbial Dark Matter (Phase II).</title>
        <authorList>
            <person name="Stepanauskas R."/>
        </authorList>
    </citation>
    <scope>NUCLEOTIDE SEQUENCE [LARGE SCALE GENOMIC DNA]</scope>
    <source>
        <strain evidence="9 10">PD1</strain>
    </source>
</reference>
<evidence type="ECO:0000313" key="9">
    <source>
        <dbReference type="EMBL" id="MCS3918883.1"/>
    </source>
</evidence>
<feature type="transmembrane region" description="Helical" evidence="8">
    <location>
        <begin position="18"/>
        <end position="36"/>
    </location>
</feature>
<dbReference type="EMBL" id="JANUCP010000002">
    <property type="protein sequence ID" value="MCS3918883.1"/>
    <property type="molecule type" value="Genomic_DNA"/>
</dbReference>
<dbReference type="PANTHER" id="PTHR21716">
    <property type="entry name" value="TRANSMEMBRANE PROTEIN"/>
    <property type="match status" value="1"/>
</dbReference>
<evidence type="ECO:0000256" key="3">
    <source>
        <dbReference type="ARBA" id="ARBA00022448"/>
    </source>
</evidence>
<dbReference type="PANTHER" id="PTHR21716:SF53">
    <property type="entry name" value="PERMEASE PERM-RELATED"/>
    <property type="match status" value="1"/>
</dbReference>
<feature type="transmembrane region" description="Helical" evidence="8">
    <location>
        <begin position="248"/>
        <end position="277"/>
    </location>
</feature>
<sequence length="384" mass="42762">MEKIPTLPSPWTPEQVQWLRRIVFVLFVLLVIFFLWQIRSIIPIFLIGFFIAYLLDPLVDRLEEHGFSRTGGTIVVFSVFFLVALGLALMIVPPLIEQLISFVSAFLPPKGRYYLLSLQVIDFVETKVLKGEVPAFLEQAIQRVLEQLGNFLMAKLQGAISTLTGLFSLIVLPFIVFFALQVVDPLRERISWWVPAEYREPLSELTKEVGLLVGRYVRGYIVLCFAVGFVETVFLALCRWIFGMDYVLAVGIFGGATYAIPYFGALLTTLIGGLAAYTTAQHSQILCTIIVMVGLTLINQGFDWLIMPRVVGRQVGLHPLTVLFAVMAGGTMMGIWGMLLAVPIAGAVKLTLQTLFPSHFAPVTEKANAVKMTEGNRQERGEGQ</sequence>
<feature type="transmembrane region" description="Helical" evidence="8">
    <location>
        <begin position="158"/>
        <end position="180"/>
    </location>
</feature>
<accession>A0ABT2EPQ3</accession>
<evidence type="ECO:0000256" key="6">
    <source>
        <dbReference type="ARBA" id="ARBA00022989"/>
    </source>
</evidence>
<dbReference type="InterPro" id="IPR002549">
    <property type="entry name" value="AI-2E-like"/>
</dbReference>
<feature type="transmembrane region" description="Helical" evidence="8">
    <location>
        <begin position="322"/>
        <end position="348"/>
    </location>
</feature>
<comment type="caution">
    <text evidence="9">The sequence shown here is derived from an EMBL/GenBank/DDBJ whole genome shotgun (WGS) entry which is preliminary data.</text>
</comment>
<evidence type="ECO:0000313" key="10">
    <source>
        <dbReference type="Proteomes" id="UP001204798"/>
    </source>
</evidence>